<organism evidence="2 3">
    <name type="scientific">Adhaeribacter arboris</name>
    <dbReference type="NCBI Taxonomy" id="2072846"/>
    <lineage>
        <taxon>Bacteria</taxon>
        <taxon>Pseudomonadati</taxon>
        <taxon>Bacteroidota</taxon>
        <taxon>Cytophagia</taxon>
        <taxon>Cytophagales</taxon>
        <taxon>Hymenobacteraceae</taxon>
        <taxon>Adhaeribacter</taxon>
    </lineage>
</organism>
<gene>
    <name evidence="2" type="ORF">AHMF7605_10485</name>
</gene>
<reference evidence="2 3" key="1">
    <citation type="submission" date="2018-03" db="EMBL/GenBank/DDBJ databases">
        <title>Adhaeribacter sp. HMF7605 Genome sequencing and assembly.</title>
        <authorList>
            <person name="Kang H."/>
            <person name="Kang J."/>
            <person name="Cha I."/>
            <person name="Kim H."/>
            <person name="Joh K."/>
        </authorList>
    </citation>
    <scope>NUCLEOTIDE SEQUENCE [LARGE SCALE GENOMIC DNA]</scope>
    <source>
        <strain evidence="2 3">HMF7605</strain>
    </source>
</reference>
<evidence type="ECO:0000259" key="1">
    <source>
        <dbReference type="Pfam" id="PF18925"/>
    </source>
</evidence>
<dbReference type="AlphaFoldDB" id="A0A2T2YP15"/>
<dbReference type="Proteomes" id="UP000240357">
    <property type="component" value="Unassembled WGS sequence"/>
</dbReference>
<feature type="domain" description="DUF5675" evidence="1">
    <location>
        <begin position="11"/>
        <end position="105"/>
    </location>
</feature>
<accession>A0A2T2YP15</accession>
<sequence length="115" mass="12948">MTVKLGSQVIYNCKSLELPWRNNKPKVSCIPPGIYQVVKRNSPKYGDHFHIQDVPGRDYILIHQGNYHTDILGCILPGQAHTDINGDGLRDVTNSKNTLRMLLSLFPESFTLTIA</sequence>
<evidence type="ECO:0000313" key="3">
    <source>
        <dbReference type="Proteomes" id="UP000240357"/>
    </source>
</evidence>
<dbReference type="EMBL" id="PYFT01000001">
    <property type="protein sequence ID" value="PSR57252.1"/>
    <property type="molecule type" value="Genomic_DNA"/>
</dbReference>
<keyword evidence="3" id="KW-1185">Reference proteome</keyword>
<name>A0A2T2YP15_9BACT</name>
<dbReference type="Pfam" id="PF18925">
    <property type="entry name" value="DUF5675"/>
    <property type="match status" value="1"/>
</dbReference>
<comment type="caution">
    <text evidence="2">The sequence shown here is derived from an EMBL/GenBank/DDBJ whole genome shotgun (WGS) entry which is preliminary data.</text>
</comment>
<dbReference type="InterPro" id="IPR043732">
    <property type="entry name" value="DUF5675"/>
</dbReference>
<protein>
    <recommendedName>
        <fullName evidence="1">DUF5675 domain-containing protein</fullName>
    </recommendedName>
</protein>
<evidence type="ECO:0000313" key="2">
    <source>
        <dbReference type="EMBL" id="PSR57252.1"/>
    </source>
</evidence>
<proteinExistence type="predicted"/>
<dbReference type="OrthoDB" id="707810at2"/>